<dbReference type="SUPFAM" id="SSF143975">
    <property type="entry name" value="IlvD/EDD N-terminal domain-like"/>
    <property type="match status" value="1"/>
</dbReference>
<dbReference type="InterPro" id="IPR000581">
    <property type="entry name" value="ILV_EDD_N"/>
</dbReference>
<dbReference type="NCBIfam" id="NF009559">
    <property type="entry name" value="PRK13016.1"/>
    <property type="match status" value="1"/>
</dbReference>
<dbReference type="SUPFAM" id="SSF52016">
    <property type="entry name" value="LeuD/IlvD-like"/>
    <property type="match status" value="1"/>
</dbReference>
<evidence type="ECO:0000313" key="9">
    <source>
        <dbReference type="Proteomes" id="UP001629274"/>
    </source>
</evidence>
<name>A0ABW9BB33_9BURK</name>
<dbReference type="NCBIfam" id="NF004784">
    <property type="entry name" value="PRK06131.1"/>
    <property type="match status" value="1"/>
</dbReference>
<organism evidence="8 9">
    <name type="scientific">Paraburkholderia phytofirmans</name>
    <dbReference type="NCBI Taxonomy" id="261302"/>
    <lineage>
        <taxon>Bacteria</taxon>
        <taxon>Pseudomonadati</taxon>
        <taxon>Pseudomonadota</taxon>
        <taxon>Betaproteobacteria</taxon>
        <taxon>Burkholderiales</taxon>
        <taxon>Burkholderiaceae</taxon>
        <taxon>Paraburkholderia</taxon>
    </lineage>
</organism>
<evidence type="ECO:0000256" key="2">
    <source>
        <dbReference type="ARBA" id="ARBA00022723"/>
    </source>
</evidence>
<evidence type="ECO:0000259" key="6">
    <source>
        <dbReference type="Pfam" id="PF00920"/>
    </source>
</evidence>
<dbReference type="NCBIfam" id="NF009560">
    <property type="entry name" value="PRK13017.1"/>
    <property type="match status" value="1"/>
</dbReference>
<reference evidence="8 9" key="1">
    <citation type="journal article" date="2024" name="Chem. Sci.">
        <title>Discovery of megapolipeptins by genome mining of a Burkholderiales bacteria collection.</title>
        <authorList>
            <person name="Paulo B.S."/>
            <person name="Recchia M.J.J."/>
            <person name="Lee S."/>
            <person name="Fergusson C.H."/>
            <person name="Romanowski S.B."/>
            <person name="Hernandez A."/>
            <person name="Krull N."/>
            <person name="Liu D.Y."/>
            <person name="Cavanagh H."/>
            <person name="Bos A."/>
            <person name="Gray C.A."/>
            <person name="Murphy B.T."/>
            <person name="Linington R.G."/>
            <person name="Eustaquio A.S."/>
        </authorList>
    </citation>
    <scope>NUCLEOTIDE SEQUENCE [LARGE SCALE GENOMIC DNA]</scope>
    <source>
        <strain evidence="8 9">RL17-351-BIE-A</strain>
    </source>
</reference>
<evidence type="ECO:0000256" key="5">
    <source>
        <dbReference type="ARBA" id="ARBA00023239"/>
    </source>
</evidence>
<feature type="domain" description="Dihydroxy-acid/6-phosphogluconate dehydratase N-terminal" evidence="6">
    <location>
        <begin position="58"/>
        <end position="369"/>
    </location>
</feature>
<sequence>MSRACGVAKDIVEQTLTKRKKPEELRSHRWYGVNDLRSFGHRSRTAQMGYDREEYAGKPVIAILNTWSEINACHTHFKQRVEEVKRGIWQAGGFPVELPVQTLSEPFQKPTTMLYRNFLAMEAEETLRSYPADGVVLMGGCDKTTPGLLMGAISMDLPAIFLPAGPMLRGNWNGVTLGSGSDVWKYWAELRAGTITQDDWQGIEGGIARSPGHCMTMGTASTMTSAAEALGFTLPGFASIPAADSRHAQMAAKTGKRIVEMVWEDLKPSDLITAGSVDNAVTTCLALSGSTNAIVHMIALARRAGIELTLDRYDDISRHTPVLANVRPTGAYLMEDFFYAGGLRALLAELGELIDRSQNTVNGRTLGENLEGAEIFNDDVIRRRDKPLLPNSGLAVLSGNIAPDGAVIKPGAAEPHLLVHTGRAVVFKDYNDMAARIDDDTLDIDENSVIVLQHAGPVGAPGMPEWGQLPIPRKLLQKGVRDMVRISDARMSGTSYGACVLHVAPESFIGGPFALVESGDMIELDVPRRKLNLLVTDDELARRKAAWVRPAPRFTRGYGAMHQVHVMQANQGCDFDFLQRGGAQAAPDVDVANDTGEPEIR</sequence>
<keyword evidence="3" id="KW-0408">Iron</keyword>
<comment type="caution">
    <text evidence="8">The sequence shown here is derived from an EMBL/GenBank/DDBJ whole genome shotgun (WGS) entry which is preliminary data.</text>
</comment>
<evidence type="ECO:0000313" key="8">
    <source>
        <dbReference type="EMBL" id="MFM0237020.1"/>
    </source>
</evidence>
<dbReference type="InterPro" id="IPR042096">
    <property type="entry name" value="Dihydro-acid_dehy_C"/>
</dbReference>
<proteinExistence type="inferred from homology"/>
<dbReference type="Gene3D" id="3.50.30.80">
    <property type="entry name" value="IlvD/EDD C-terminal domain-like"/>
    <property type="match status" value="1"/>
</dbReference>
<evidence type="ECO:0000256" key="4">
    <source>
        <dbReference type="ARBA" id="ARBA00023014"/>
    </source>
</evidence>
<evidence type="ECO:0000259" key="7">
    <source>
        <dbReference type="Pfam" id="PF24877"/>
    </source>
</evidence>
<keyword evidence="2" id="KW-0479">Metal-binding</keyword>
<keyword evidence="9" id="KW-1185">Reference proteome</keyword>
<gene>
    <name evidence="8" type="primary">araD</name>
    <name evidence="8" type="ORF">PQR03_02620</name>
</gene>
<dbReference type="Pfam" id="PF00920">
    <property type="entry name" value="ILVD_EDD_N"/>
    <property type="match status" value="1"/>
</dbReference>
<dbReference type="InterPro" id="IPR037237">
    <property type="entry name" value="IlvD/EDD_N"/>
</dbReference>
<comment type="similarity">
    <text evidence="1">Belongs to the IlvD/Edd family.</text>
</comment>
<dbReference type="Pfam" id="PF24877">
    <property type="entry name" value="ILV_EDD_C"/>
    <property type="match status" value="1"/>
</dbReference>
<dbReference type="InterPro" id="IPR052352">
    <property type="entry name" value="Sugar_Degrad_Dehydratases"/>
</dbReference>
<dbReference type="EMBL" id="JAQQDR010000001">
    <property type="protein sequence ID" value="MFM0237020.1"/>
    <property type="molecule type" value="Genomic_DNA"/>
</dbReference>
<dbReference type="RefSeq" id="WP_408262002.1">
    <property type="nucleotide sequence ID" value="NZ_JAQQCK010000005.1"/>
</dbReference>
<dbReference type="InterPro" id="IPR056740">
    <property type="entry name" value="ILV_EDD_C"/>
</dbReference>
<dbReference type="PANTHER" id="PTHR43183">
    <property type="entry name" value="HYPOTHETICAL DIHYDROXYACID DEHYDRATASE (EUROFUNG)-RELATED"/>
    <property type="match status" value="1"/>
</dbReference>
<protein>
    <submittedName>
        <fullName evidence="8">L-arabinonate dehydratase</fullName>
        <ecNumber evidence="8">4.2.1.9</ecNumber>
    </submittedName>
</protein>
<dbReference type="Proteomes" id="UP001629274">
    <property type="component" value="Unassembled WGS sequence"/>
</dbReference>
<dbReference type="EC" id="4.2.1.9" evidence="8"/>
<keyword evidence="4" id="KW-0411">Iron-sulfur</keyword>
<dbReference type="PROSITE" id="PS00886">
    <property type="entry name" value="ILVD_EDD_1"/>
    <property type="match status" value="1"/>
</dbReference>
<keyword evidence="5 8" id="KW-0456">Lyase</keyword>
<feature type="domain" description="Dihydroxy-acid/6-phosphogluconate dehydratase C-terminal" evidence="7">
    <location>
        <begin position="379"/>
        <end position="573"/>
    </location>
</feature>
<evidence type="ECO:0000256" key="1">
    <source>
        <dbReference type="ARBA" id="ARBA00006486"/>
    </source>
</evidence>
<dbReference type="InterPro" id="IPR020558">
    <property type="entry name" value="DiOHA_6PGluconate_deHydtase_CS"/>
</dbReference>
<accession>A0ABW9BB33</accession>
<dbReference type="GO" id="GO:0004160">
    <property type="term" value="F:dihydroxy-acid dehydratase activity"/>
    <property type="evidence" value="ECO:0007669"/>
    <property type="project" value="UniProtKB-EC"/>
</dbReference>
<evidence type="ECO:0000256" key="3">
    <source>
        <dbReference type="ARBA" id="ARBA00023004"/>
    </source>
</evidence>
<dbReference type="PANTHER" id="PTHR43183:SF2">
    <property type="entry name" value="DIHYDROXY-ACID DEHYDRATASE"/>
    <property type="match status" value="1"/>
</dbReference>